<keyword evidence="1" id="KW-0812">Transmembrane</keyword>
<dbReference type="AlphaFoldDB" id="A0A1A9UX81"/>
<proteinExistence type="predicted"/>
<sequence>MPLHILLCEWALHNFSIPSNLSTAAAYVVVLFYELSFSLNMALNPQHEDIGKGFVQQYYPLFDNPVQRAKFTAPQIVLRLLKAFKYEELLKLWKNSLALRFKK</sequence>
<evidence type="ECO:0000313" key="2">
    <source>
        <dbReference type="EnsemblMetazoa" id="GAUT018753-PA"/>
    </source>
</evidence>
<keyword evidence="1" id="KW-0472">Membrane</keyword>
<keyword evidence="1" id="KW-1133">Transmembrane helix</keyword>
<dbReference type="Proteomes" id="UP000078200">
    <property type="component" value="Unassembled WGS sequence"/>
</dbReference>
<evidence type="ECO:0000313" key="3">
    <source>
        <dbReference type="Proteomes" id="UP000078200"/>
    </source>
</evidence>
<feature type="transmembrane region" description="Helical" evidence="1">
    <location>
        <begin position="24"/>
        <end position="43"/>
    </location>
</feature>
<evidence type="ECO:0000256" key="1">
    <source>
        <dbReference type="SAM" id="Phobius"/>
    </source>
</evidence>
<dbReference type="EnsemblMetazoa" id="GAUT018753-RA">
    <property type="protein sequence ID" value="GAUT018753-PA"/>
    <property type="gene ID" value="GAUT018753"/>
</dbReference>
<name>A0A1A9UX81_GLOAU</name>
<organism evidence="2 3">
    <name type="scientific">Glossina austeni</name>
    <name type="common">Savannah tsetse fly</name>
    <dbReference type="NCBI Taxonomy" id="7395"/>
    <lineage>
        <taxon>Eukaryota</taxon>
        <taxon>Metazoa</taxon>
        <taxon>Ecdysozoa</taxon>
        <taxon>Arthropoda</taxon>
        <taxon>Hexapoda</taxon>
        <taxon>Insecta</taxon>
        <taxon>Pterygota</taxon>
        <taxon>Neoptera</taxon>
        <taxon>Endopterygota</taxon>
        <taxon>Diptera</taxon>
        <taxon>Brachycera</taxon>
        <taxon>Muscomorpha</taxon>
        <taxon>Hippoboscoidea</taxon>
        <taxon>Glossinidae</taxon>
        <taxon>Glossina</taxon>
    </lineage>
</organism>
<keyword evidence="3" id="KW-1185">Reference proteome</keyword>
<protein>
    <submittedName>
        <fullName evidence="2">Uncharacterized protein</fullName>
    </submittedName>
</protein>
<dbReference type="STRING" id="7395.A0A1A9UX81"/>
<accession>A0A1A9UX81</accession>
<reference evidence="2" key="1">
    <citation type="submission" date="2020-05" db="UniProtKB">
        <authorList>
            <consortium name="EnsemblMetazoa"/>
        </authorList>
    </citation>
    <scope>IDENTIFICATION</scope>
    <source>
        <strain evidence="2">TTRI</strain>
    </source>
</reference>
<dbReference type="VEuPathDB" id="VectorBase:GAUT018753"/>